<dbReference type="Pfam" id="PF06965">
    <property type="entry name" value="Na_H_antiport_1"/>
    <property type="match status" value="1"/>
</dbReference>
<evidence type="ECO:0000256" key="3">
    <source>
        <dbReference type="ARBA" id="ARBA00022519"/>
    </source>
</evidence>
<keyword evidence="7" id="KW-0813">Transport</keyword>
<dbReference type="NCBIfam" id="NF007112">
    <property type="entry name" value="PRK09561.1"/>
    <property type="match status" value="1"/>
</dbReference>
<evidence type="ECO:0000256" key="4">
    <source>
        <dbReference type="ARBA" id="ARBA00022692"/>
    </source>
</evidence>
<reference evidence="8 9" key="1">
    <citation type="submission" date="2018-06" db="EMBL/GenBank/DDBJ databases">
        <authorList>
            <consortium name="Pathogen Informatics"/>
            <person name="Doyle S."/>
        </authorList>
    </citation>
    <scope>NUCLEOTIDE SEQUENCE [LARGE SCALE GENOMIC DNA]</scope>
    <source>
        <strain evidence="8 9">NCTC12475</strain>
    </source>
</reference>
<dbReference type="OrthoDB" id="9808135at2"/>
<comment type="similarity">
    <text evidence="7">Belongs to the NhaA Na(+)/H(+) (TC 2.A.33) antiporter family.</text>
</comment>
<keyword evidence="7" id="KW-0739">Sodium transport</keyword>
<keyword evidence="6 7" id="KW-0472">Membrane</keyword>
<evidence type="ECO:0000256" key="1">
    <source>
        <dbReference type="ARBA" id="ARBA00004429"/>
    </source>
</evidence>
<evidence type="ECO:0000256" key="5">
    <source>
        <dbReference type="ARBA" id="ARBA00022989"/>
    </source>
</evidence>
<dbReference type="GO" id="GO:0015385">
    <property type="term" value="F:sodium:proton antiporter activity"/>
    <property type="evidence" value="ECO:0007669"/>
    <property type="project" value="UniProtKB-UniRule"/>
</dbReference>
<keyword evidence="5 7" id="KW-1133">Transmembrane helix</keyword>
<dbReference type="Gene3D" id="1.20.1530.10">
    <property type="entry name" value="Na+/H+ antiporter like domain"/>
    <property type="match status" value="1"/>
</dbReference>
<gene>
    <name evidence="8" type="primary">nhaA_1</name>
    <name evidence="7" type="synonym">nhaA</name>
    <name evidence="8" type="ORF">NCTC12475_00429</name>
</gene>
<evidence type="ECO:0000256" key="2">
    <source>
        <dbReference type="ARBA" id="ARBA00022475"/>
    </source>
</evidence>
<dbReference type="Proteomes" id="UP000254920">
    <property type="component" value="Unassembled WGS sequence"/>
</dbReference>
<keyword evidence="7" id="KW-0406">Ion transport</keyword>
<keyword evidence="7" id="KW-0915">Sodium</keyword>
<comment type="subcellular location">
    <subcellularLocation>
        <location evidence="1">Cell inner membrane</location>
        <topology evidence="1">Multi-pass membrane protein</topology>
    </subcellularLocation>
    <subcellularLocation>
        <location evidence="7">Cell membrane</location>
        <topology evidence="7">Multi-pass membrane protein</topology>
    </subcellularLocation>
</comment>
<dbReference type="GeneID" id="93090872"/>
<evidence type="ECO:0000313" key="8">
    <source>
        <dbReference type="EMBL" id="SUX10243.1"/>
    </source>
</evidence>
<organism evidence="8 9">
    <name type="scientific">Campylobacter sputorum subsp. sputorum</name>
    <dbReference type="NCBI Taxonomy" id="32024"/>
    <lineage>
        <taxon>Bacteria</taxon>
        <taxon>Pseudomonadati</taxon>
        <taxon>Campylobacterota</taxon>
        <taxon>Epsilonproteobacteria</taxon>
        <taxon>Campylobacterales</taxon>
        <taxon>Campylobacteraceae</taxon>
        <taxon>Campylobacter</taxon>
    </lineage>
</organism>
<evidence type="ECO:0000256" key="7">
    <source>
        <dbReference type="HAMAP-Rule" id="MF_01844"/>
    </source>
</evidence>
<feature type="transmembrane region" description="Helical" evidence="7">
    <location>
        <begin position="365"/>
        <end position="385"/>
    </location>
</feature>
<dbReference type="GO" id="GO:0006885">
    <property type="term" value="P:regulation of pH"/>
    <property type="evidence" value="ECO:0007669"/>
    <property type="project" value="UniProtKB-UniRule"/>
</dbReference>
<accession>A0A381DHS4</accession>
<feature type="transmembrane region" description="Helical" evidence="7">
    <location>
        <begin position="210"/>
        <end position="237"/>
    </location>
</feature>
<keyword evidence="3" id="KW-0997">Cell inner membrane</keyword>
<name>A0A381DHS4_9BACT</name>
<feature type="transmembrane region" description="Helical" evidence="7">
    <location>
        <begin position="12"/>
        <end position="29"/>
    </location>
</feature>
<dbReference type="InterPro" id="IPR004670">
    <property type="entry name" value="NhaA"/>
</dbReference>
<dbReference type="RefSeq" id="WP_089182678.1">
    <property type="nucleotide sequence ID" value="NZ_CP043427.1"/>
</dbReference>
<dbReference type="HAMAP" id="MF_01844">
    <property type="entry name" value="NhaA"/>
    <property type="match status" value="1"/>
</dbReference>
<feature type="transmembrane region" description="Helical" evidence="7">
    <location>
        <begin position="330"/>
        <end position="353"/>
    </location>
</feature>
<feature type="transmembrane region" description="Helical" evidence="7">
    <location>
        <begin position="92"/>
        <end position="115"/>
    </location>
</feature>
<dbReference type="AlphaFoldDB" id="A0A381DHS4"/>
<feature type="transmembrane region" description="Helical" evidence="7">
    <location>
        <begin position="127"/>
        <end position="146"/>
    </location>
</feature>
<feature type="transmembrane region" description="Helical" evidence="7">
    <location>
        <begin position="290"/>
        <end position="314"/>
    </location>
</feature>
<dbReference type="STRING" id="32024.GCA_000788295_00550"/>
<dbReference type="PANTHER" id="PTHR30341:SF0">
    <property type="entry name" value="NA(+)_H(+) ANTIPORTER NHAA"/>
    <property type="match status" value="1"/>
</dbReference>
<sequence>MTTFVKKIFKSETTGGVLLLIATILALIFQNSSLTHNFYHFVLEFPVVIGVGDYVLDKPFEFWVNDALMAIFFFSIGLELKREMIEGQLRHFSQVFLPSFAALGGVIFPAIIFSIINWGNEFAMRGWAIPTATDIAFAVGVLAILGKRIPSSLKIFILTLAIMDDLCAIVIIALFYSTSLNFAFLIGALVCTLILILISKKGVNSKGIFILFSIILWICVLNSGVHATIAGVIAGFTIPIYNENNGTSMLKEMEHSLSIPVNFLILPIFAFVNAGINLQGMSLNYLLSPVPLGIFAGLFFGKQFGVFLFSYIVIKLKFATLPQNATWKQLYSIAIICGIGFTMALFVANLAYLPDPLRYHQTDKLAILLASVVSGVVGYIVARVFGNNPDGSPKNHK</sequence>
<keyword evidence="7" id="KW-0050">Antiport</keyword>
<keyword evidence="2 7" id="KW-1003">Cell membrane</keyword>
<protein>
    <recommendedName>
        <fullName evidence="7">Na(+)/H(+) antiporter NhaA</fullName>
    </recommendedName>
    <alternativeName>
        <fullName evidence="7">Sodium/proton antiporter NhaA</fullName>
    </alternativeName>
</protein>
<dbReference type="NCBIfam" id="TIGR00773">
    <property type="entry name" value="NhaA"/>
    <property type="match status" value="1"/>
</dbReference>
<evidence type="ECO:0000313" key="9">
    <source>
        <dbReference type="Proteomes" id="UP000254920"/>
    </source>
</evidence>
<dbReference type="NCBIfam" id="NF007111">
    <property type="entry name" value="PRK09560.1"/>
    <property type="match status" value="1"/>
</dbReference>
<comment type="function">
    <text evidence="7">Na(+)/H(+) antiporter that extrudes sodium in exchange for external protons.</text>
</comment>
<feature type="transmembrane region" description="Helical" evidence="7">
    <location>
        <begin position="257"/>
        <end position="278"/>
    </location>
</feature>
<feature type="transmembrane region" description="Helical" evidence="7">
    <location>
        <begin position="155"/>
        <end position="176"/>
    </location>
</feature>
<keyword evidence="4 7" id="KW-0812">Transmembrane</keyword>
<dbReference type="InterPro" id="IPR023171">
    <property type="entry name" value="Na/H_antiporter_dom_sf"/>
</dbReference>
<keyword evidence="9" id="KW-1185">Reference proteome</keyword>
<comment type="catalytic activity">
    <reaction evidence="7">
        <text>Na(+)(in) + 2 H(+)(out) = Na(+)(out) + 2 H(+)(in)</text>
        <dbReference type="Rhea" id="RHEA:29251"/>
        <dbReference type="ChEBI" id="CHEBI:15378"/>
        <dbReference type="ChEBI" id="CHEBI:29101"/>
    </reaction>
</comment>
<proteinExistence type="inferred from homology"/>
<dbReference type="PANTHER" id="PTHR30341">
    <property type="entry name" value="SODIUM ION/PROTON ANTIPORTER NHAA-RELATED"/>
    <property type="match status" value="1"/>
</dbReference>
<feature type="transmembrane region" description="Helical" evidence="7">
    <location>
        <begin position="182"/>
        <end position="198"/>
    </location>
</feature>
<dbReference type="EMBL" id="UFVD01000001">
    <property type="protein sequence ID" value="SUX10243.1"/>
    <property type="molecule type" value="Genomic_DNA"/>
</dbReference>
<evidence type="ECO:0000256" key="6">
    <source>
        <dbReference type="ARBA" id="ARBA00023136"/>
    </source>
</evidence>
<dbReference type="GO" id="GO:0005886">
    <property type="term" value="C:plasma membrane"/>
    <property type="evidence" value="ECO:0007669"/>
    <property type="project" value="UniProtKB-SubCell"/>
</dbReference>